<reference evidence="1" key="2">
    <citation type="submission" date="2018-03" db="EMBL/GenBank/DDBJ databases">
        <title>The Triticum urartu genome reveals the dynamic nature of wheat genome evolution.</title>
        <authorList>
            <person name="Ling H."/>
            <person name="Ma B."/>
            <person name="Shi X."/>
            <person name="Liu H."/>
            <person name="Dong L."/>
            <person name="Sun H."/>
            <person name="Cao Y."/>
            <person name="Gao Q."/>
            <person name="Zheng S."/>
            <person name="Li Y."/>
            <person name="Yu Y."/>
            <person name="Du H."/>
            <person name="Qi M."/>
            <person name="Li Y."/>
            <person name="Yu H."/>
            <person name="Cui Y."/>
            <person name="Wang N."/>
            <person name="Chen C."/>
            <person name="Wu H."/>
            <person name="Zhao Y."/>
            <person name="Zhang J."/>
            <person name="Li Y."/>
            <person name="Zhou W."/>
            <person name="Zhang B."/>
            <person name="Hu W."/>
            <person name="Eijk M."/>
            <person name="Tang J."/>
            <person name="Witsenboer H."/>
            <person name="Zhao S."/>
            <person name="Li Z."/>
            <person name="Zhang A."/>
            <person name="Wang D."/>
            <person name="Liang C."/>
        </authorList>
    </citation>
    <scope>NUCLEOTIDE SEQUENCE [LARGE SCALE GENOMIC DNA]</scope>
    <source>
        <strain evidence="1">cv. G1812</strain>
    </source>
</reference>
<name>A0A8R7Q5X2_TRIUA</name>
<proteinExistence type="predicted"/>
<dbReference type="Proteomes" id="UP000015106">
    <property type="component" value="Chromosome 4"/>
</dbReference>
<organism evidence="1 2">
    <name type="scientific">Triticum urartu</name>
    <name type="common">Red wild einkorn</name>
    <name type="synonym">Crithodium urartu</name>
    <dbReference type="NCBI Taxonomy" id="4572"/>
    <lineage>
        <taxon>Eukaryota</taxon>
        <taxon>Viridiplantae</taxon>
        <taxon>Streptophyta</taxon>
        <taxon>Embryophyta</taxon>
        <taxon>Tracheophyta</taxon>
        <taxon>Spermatophyta</taxon>
        <taxon>Magnoliopsida</taxon>
        <taxon>Liliopsida</taxon>
        <taxon>Poales</taxon>
        <taxon>Poaceae</taxon>
        <taxon>BOP clade</taxon>
        <taxon>Pooideae</taxon>
        <taxon>Triticodae</taxon>
        <taxon>Triticeae</taxon>
        <taxon>Triticinae</taxon>
        <taxon>Triticum</taxon>
    </lineage>
</organism>
<dbReference type="Gramene" id="TuG1812G0400003233.01.T01">
    <property type="protein sequence ID" value="TuG1812G0400003233.01.T01.cds268088"/>
    <property type="gene ID" value="TuG1812G0400003233.01"/>
</dbReference>
<accession>A0A8R7Q5X2</accession>
<protein>
    <submittedName>
        <fullName evidence="1">Uncharacterized protein</fullName>
    </submittedName>
</protein>
<reference evidence="1" key="3">
    <citation type="submission" date="2022-06" db="UniProtKB">
        <authorList>
            <consortium name="EnsemblPlants"/>
        </authorList>
    </citation>
    <scope>IDENTIFICATION</scope>
</reference>
<keyword evidence="2" id="KW-1185">Reference proteome</keyword>
<reference evidence="2" key="1">
    <citation type="journal article" date="2013" name="Nature">
        <title>Draft genome of the wheat A-genome progenitor Triticum urartu.</title>
        <authorList>
            <person name="Ling H.Q."/>
            <person name="Zhao S."/>
            <person name="Liu D."/>
            <person name="Wang J."/>
            <person name="Sun H."/>
            <person name="Zhang C."/>
            <person name="Fan H."/>
            <person name="Li D."/>
            <person name="Dong L."/>
            <person name="Tao Y."/>
            <person name="Gao C."/>
            <person name="Wu H."/>
            <person name="Li Y."/>
            <person name="Cui Y."/>
            <person name="Guo X."/>
            <person name="Zheng S."/>
            <person name="Wang B."/>
            <person name="Yu K."/>
            <person name="Liang Q."/>
            <person name="Yang W."/>
            <person name="Lou X."/>
            <person name="Chen J."/>
            <person name="Feng M."/>
            <person name="Jian J."/>
            <person name="Zhang X."/>
            <person name="Luo G."/>
            <person name="Jiang Y."/>
            <person name="Liu J."/>
            <person name="Wang Z."/>
            <person name="Sha Y."/>
            <person name="Zhang B."/>
            <person name="Wu H."/>
            <person name="Tang D."/>
            <person name="Shen Q."/>
            <person name="Xue P."/>
            <person name="Zou S."/>
            <person name="Wang X."/>
            <person name="Liu X."/>
            <person name="Wang F."/>
            <person name="Yang Y."/>
            <person name="An X."/>
            <person name="Dong Z."/>
            <person name="Zhang K."/>
            <person name="Zhang X."/>
            <person name="Luo M.C."/>
            <person name="Dvorak J."/>
            <person name="Tong Y."/>
            <person name="Wang J."/>
            <person name="Yang H."/>
            <person name="Li Z."/>
            <person name="Wang D."/>
            <person name="Zhang A."/>
            <person name="Wang J."/>
        </authorList>
    </citation>
    <scope>NUCLEOTIDE SEQUENCE</scope>
    <source>
        <strain evidence="2">cv. G1812</strain>
    </source>
</reference>
<evidence type="ECO:0000313" key="2">
    <source>
        <dbReference type="Proteomes" id="UP000015106"/>
    </source>
</evidence>
<dbReference type="EnsemblPlants" id="TuG1812G0400003233.01.T01">
    <property type="protein sequence ID" value="TuG1812G0400003233.01.T01.cds268088"/>
    <property type="gene ID" value="TuG1812G0400003233.01"/>
</dbReference>
<dbReference type="AlphaFoldDB" id="A0A8R7Q5X2"/>
<evidence type="ECO:0000313" key="1">
    <source>
        <dbReference type="EnsemblPlants" id="TuG1812G0400003233.01.T01.cds268088"/>
    </source>
</evidence>
<sequence length="55" mass="6242">MKNGCLRVQRTCSFAFTNFSSNFSVRLIVVCWNKCKGNIIFQQKISPALSASEMH</sequence>